<proteinExistence type="inferred from homology"/>
<keyword evidence="3" id="KW-0223">Dioxygenase</keyword>
<sequence length="287" mass="32761">MRIEAINADFVGNVSDVDLSQTLTREEVGQIERAIAHYAVLVFRDQPLTDDQHAEFTRRFGPIDKGLTKGSKGKRRLKNPDVIDLANVDAEGNVLSAENIRNVSLIANQFWHSDSSFKDPPAKFSILCGIDLPAEGGQTEFADQRAAYDALDDNLKARIEDMLAEHFAFHSRDILGGSHHSQEEIDALPPVHWPMVHTVPESGRRSLFIGIHTRQIDGLPTAEARMLLHELLEQATRRQFVYRHKWRNHDVLMWDNQCTLHRGRPYDLNKLRELRRCTTEVFGRQVV</sequence>
<dbReference type="InterPro" id="IPR042098">
    <property type="entry name" value="TauD-like_sf"/>
</dbReference>
<keyword evidence="5" id="KW-0408">Iron</keyword>
<protein>
    <recommendedName>
        <fullName evidence="6">TauD/TfdA-like domain-containing protein</fullName>
    </recommendedName>
</protein>
<dbReference type="EMBL" id="UINC01106538">
    <property type="protein sequence ID" value="SVC71276.1"/>
    <property type="molecule type" value="Genomic_DNA"/>
</dbReference>
<evidence type="ECO:0000256" key="4">
    <source>
        <dbReference type="ARBA" id="ARBA00023002"/>
    </source>
</evidence>
<keyword evidence="4" id="KW-0560">Oxidoreductase</keyword>
<dbReference type="GO" id="GO:0046872">
    <property type="term" value="F:metal ion binding"/>
    <property type="evidence" value="ECO:0007669"/>
    <property type="project" value="UniProtKB-KW"/>
</dbReference>
<dbReference type="InterPro" id="IPR003819">
    <property type="entry name" value="TauD/TfdA-like"/>
</dbReference>
<accession>A0A382PDI7</accession>
<dbReference type="AlphaFoldDB" id="A0A382PDI7"/>
<dbReference type="InterPro" id="IPR051178">
    <property type="entry name" value="TfdA_dioxygenase"/>
</dbReference>
<evidence type="ECO:0000256" key="5">
    <source>
        <dbReference type="ARBA" id="ARBA00023004"/>
    </source>
</evidence>
<dbReference type="SUPFAM" id="SSF51197">
    <property type="entry name" value="Clavaminate synthase-like"/>
    <property type="match status" value="1"/>
</dbReference>
<keyword evidence="2" id="KW-0479">Metal-binding</keyword>
<evidence type="ECO:0000259" key="6">
    <source>
        <dbReference type="Pfam" id="PF02668"/>
    </source>
</evidence>
<dbReference type="GO" id="GO:0051213">
    <property type="term" value="F:dioxygenase activity"/>
    <property type="evidence" value="ECO:0007669"/>
    <property type="project" value="UniProtKB-KW"/>
</dbReference>
<organism evidence="7">
    <name type="scientific">marine metagenome</name>
    <dbReference type="NCBI Taxonomy" id="408172"/>
    <lineage>
        <taxon>unclassified sequences</taxon>
        <taxon>metagenomes</taxon>
        <taxon>ecological metagenomes</taxon>
    </lineage>
</organism>
<comment type="similarity">
    <text evidence="1">Belongs to the TfdA dioxygenase family.</text>
</comment>
<dbReference type="Pfam" id="PF02668">
    <property type="entry name" value="TauD"/>
    <property type="match status" value="1"/>
</dbReference>
<dbReference type="PANTHER" id="PTHR43779">
    <property type="entry name" value="DIOXYGENASE RV0097-RELATED"/>
    <property type="match status" value="1"/>
</dbReference>
<name>A0A382PDI7_9ZZZZ</name>
<evidence type="ECO:0000256" key="1">
    <source>
        <dbReference type="ARBA" id="ARBA00005896"/>
    </source>
</evidence>
<dbReference type="PANTHER" id="PTHR43779:SF3">
    <property type="entry name" value="(3R)-3-[(CARBOXYMETHYL)AMINO]FATTY ACID OXYGENASE_DECARBOXYLASE"/>
    <property type="match status" value="1"/>
</dbReference>
<evidence type="ECO:0000256" key="2">
    <source>
        <dbReference type="ARBA" id="ARBA00022723"/>
    </source>
</evidence>
<reference evidence="7" key="1">
    <citation type="submission" date="2018-05" db="EMBL/GenBank/DDBJ databases">
        <authorList>
            <person name="Lanie J.A."/>
            <person name="Ng W.-L."/>
            <person name="Kazmierczak K.M."/>
            <person name="Andrzejewski T.M."/>
            <person name="Davidsen T.M."/>
            <person name="Wayne K.J."/>
            <person name="Tettelin H."/>
            <person name="Glass J.I."/>
            <person name="Rusch D."/>
            <person name="Podicherti R."/>
            <person name="Tsui H.-C.T."/>
            <person name="Winkler M.E."/>
        </authorList>
    </citation>
    <scope>NUCLEOTIDE SEQUENCE</scope>
</reference>
<evidence type="ECO:0000256" key="3">
    <source>
        <dbReference type="ARBA" id="ARBA00022964"/>
    </source>
</evidence>
<dbReference type="Gene3D" id="3.60.130.10">
    <property type="entry name" value="Clavaminate synthase-like"/>
    <property type="match status" value="1"/>
</dbReference>
<evidence type="ECO:0000313" key="7">
    <source>
        <dbReference type="EMBL" id="SVC71276.1"/>
    </source>
</evidence>
<feature type="domain" description="TauD/TfdA-like" evidence="6">
    <location>
        <begin position="14"/>
        <end position="278"/>
    </location>
</feature>
<gene>
    <name evidence="7" type="ORF">METZ01_LOCUS324130</name>
</gene>